<dbReference type="InterPro" id="IPR011008">
    <property type="entry name" value="Dimeric_a/b-barrel"/>
</dbReference>
<dbReference type="SMART" id="SM00886">
    <property type="entry name" value="Dabb"/>
    <property type="match status" value="1"/>
</dbReference>
<dbReference type="SUPFAM" id="SSF54909">
    <property type="entry name" value="Dimeric alpha+beta barrel"/>
    <property type="match status" value="1"/>
</dbReference>
<organism evidence="2 3">
    <name type="scientific">Candidatus Edwardsbacteria bacterium GWF2_54_11</name>
    <dbReference type="NCBI Taxonomy" id="1817851"/>
    <lineage>
        <taxon>Bacteria</taxon>
        <taxon>Candidatus Edwardsiibacteriota</taxon>
    </lineage>
</organism>
<dbReference type="InterPro" id="IPR013097">
    <property type="entry name" value="Dabb"/>
</dbReference>
<evidence type="ECO:0000313" key="3">
    <source>
        <dbReference type="Proteomes" id="UP000177230"/>
    </source>
</evidence>
<dbReference type="PROSITE" id="PS51502">
    <property type="entry name" value="S_R_A_B_BARREL"/>
    <property type="match status" value="1"/>
</dbReference>
<dbReference type="Proteomes" id="UP000177230">
    <property type="component" value="Unassembled WGS sequence"/>
</dbReference>
<proteinExistence type="predicted"/>
<feature type="domain" description="Stress-response A/B barrel" evidence="1">
    <location>
        <begin position="2"/>
        <end position="98"/>
    </location>
</feature>
<reference evidence="2 3" key="1">
    <citation type="journal article" date="2016" name="Nat. Commun.">
        <title>Thousands of microbial genomes shed light on interconnected biogeochemical processes in an aquifer system.</title>
        <authorList>
            <person name="Anantharaman K."/>
            <person name="Brown C.T."/>
            <person name="Hug L.A."/>
            <person name="Sharon I."/>
            <person name="Castelle C.J."/>
            <person name="Probst A.J."/>
            <person name="Thomas B.C."/>
            <person name="Singh A."/>
            <person name="Wilkins M.J."/>
            <person name="Karaoz U."/>
            <person name="Brodie E.L."/>
            <person name="Williams K.H."/>
            <person name="Hubbard S.S."/>
            <person name="Banfield J.F."/>
        </authorList>
    </citation>
    <scope>NUCLEOTIDE SEQUENCE [LARGE SCALE GENOMIC DNA]</scope>
</reference>
<dbReference type="Gene3D" id="3.30.70.100">
    <property type="match status" value="1"/>
</dbReference>
<dbReference type="PANTHER" id="PTHR37832">
    <property type="entry name" value="BLL2683 PROTEIN"/>
    <property type="match status" value="1"/>
</dbReference>
<protein>
    <submittedName>
        <fullName evidence="2">Stress responsive protein</fullName>
    </submittedName>
</protein>
<dbReference type="AlphaFoldDB" id="A0A1F5RC91"/>
<dbReference type="PANTHER" id="PTHR37832:SF1">
    <property type="entry name" value="STRESS-RESPONSE A_B BARREL DOMAIN-CONTAINING PROTEIN"/>
    <property type="match status" value="1"/>
</dbReference>
<accession>A0A1F5RC91</accession>
<sequence length="100" mass="11463">MIKHIVMWTFKDHADGRGKDENLKLATQMLAGLKDKIDTVRFLEIGHNINPSEAAYDLALYSEFDDQAGLDIYQKHPEHLKAVGFLGKVRHQRVVVDYKV</sequence>
<dbReference type="Pfam" id="PF07876">
    <property type="entry name" value="Dabb"/>
    <property type="match status" value="1"/>
</dbReference>
<comment type="caution">
    <text evidence="2">The sequence shown here is derived from an EMBL/GenBank/DDBJ whole genome shotgun (WGS) entry which is preliminary data.</text>
</comment>
<dbReference type="EMBL" id="MFFM01000034">
    <property type="protein sequence ID" value="OGF12089.1"/>
    <property type="molecule type" value="Genomic_DNA"/>
</dbReference>
<evidence type="ECO:0000259" key="1">
    <source>
        <dbReference type="PROSITE" id="PS51502"/>
    </source>
</evidence>
<name>A0A1F5RC91_9BACT</name>
<gene>
    <name evidence="2" type="ORF">A2024_03630</name>
</gene>
<evidence type="ECO:0000313" key="2">
    <source>
        <dbReference type="EMBL" id="OGF12089.1"/>
    </source>
</evidence>